<dbReference type="GO" id="GO:0006629">
    <property type="term" value="P:lipid metabolic process"/>
    <property type="evidence" value="ECO:0007669"/>
    <property type="project" value="InterPro"/>
</dbReference>
<dbReference type="Pfam" id="PF02450">
    <property type="entry name" value="LCAT"/>
    <property type="match status" value="1"/>
</dbReference>
<accession>A0A7H9HNB8</accession>
<dbReference type="InterPro" id="IPR003386">
    <property type="entry name" value="LACT/PDAT_acylTrfase"/>
</dbReference>
<dbReference type="PANTHER" id="PTHR11440">
    <property type="entry name" value="LECITHIN-CHOLESTEROL ACYLTRANSFERASE-RELATED"/>
    <property type="match status" value="1"/>
</dbReference>
<keyword evidence="3" id="KW-1185">Reference proteome</keyword>
<sequence length="718" mass="80376">MNHANPSSDELSYYSLSNSEIDSDLRRDQAEEPVTVDETKLESSCDAVSENSGPDFFIGGAKVRTNNKSYESLYRGKSIYDEEPEEDDSDVFQSPNTTSQVDQLYDSGKTQSDSDKREYDTQEKTATHKIFTFALPFGGKSILPSSPISSIVSSMISNESVDKSAATNRYKIKEKLKRSESITTLEELALFKNTKGIDNVRARALKKTFELESLKQTLKNMTSSTGDVTTDGYEISRLDTIWNELEGNFLVMGGYRGSVLRDAKTNRRVWIPIRAGLNFRKVDLLIGPTDEDEAEAQRMIKPDGMLTHIGPVDVSKRLIKKLKSNPNVTVENYGYDWRLSLDISADKLRQKLQDIYDSQKIKKGTFIIAHSMGGMIAHKVLQDQTHLIRGIVYVGSPSECPNILGPLKFGDEVIMNKTILSKEANFFMRSSFYFLPTEGTCFVNKTTYKKYNIDFFDPTVWVKLGLSPVVDEDRKKLERKQMQKEDGEGKATMTESKDQVQKMAKTESKEKQPQPGISADVKDLLGLINPVPILRSLSGSSAFTSSTPKTLKVLNPAPLLSKISSATSDAIGLKDGREYDQDNGALTFVTPYDECLQYLNRTLRRAKNYLNSLEHIKDKAYPPLVIVYSKSVPTVKGVKINGLDDIKKGNYNNFYYGPGDGVVHHKWLLPEQRGFPLAAKVESNCGHVSLLSDLDSMAKALISLVDDEKRRNTQQACK</sequence>
<dbReference type="AlphaFoldDB" id="A0A7H9HNB8"/>
<protein>
    <submittedName>
        <fullName evidence="2">Uncharacterized protein</fullName>
    </submittedName>
</protein>
<feature type="region of interest" description="Disordered" evidence="1">
    <location>
        <begin position="475"/>
        <end position="498"/>
    </location>
</feature>
<dbReference type="SUPFAM" id="SSF53474">
    <property type="entry name" value="alpha/beta-Hydrolases"/>
    <property type="match status" value="1"/>
</dbReference>
<organism evidence="2 3">
    <name type="scientific">Torulaspora globosa</name>
    <dbReference type="NCBI Taxonomy" id="48254"/>
    <lineage>
        <taxon>Eukaryota</taxon>
        <taxon>Fungi</taxon>
        <taxon>Dikarya</taxon>
        <taxon>Ascomycota</taxon>
        <taxon>Saccharomycotina</taxon>
        <taxon>Saccharomycetes</taxon>
        <taxon>Saccharomycetales</taxon>
        <taxon>Saccharomycetaceae</taxon>
        <taxon>Torulaspora</taxon>
    </lineage>
</organism>
<proteinExistence type="predicted"/>
<name>A0A7H9HNB8_9SACH</name>
<dbReference type="Gene3D" id="3.40.50.1820">
    <property type="entry name" value="alpha/beta hydrolase"/>
    <property type="match status" value="1"/>
</dbReference>
<feature type="compositionally biased region" description="Polar residues" evidence="1">
    <location>
        <begin position="1"/>
        <end position="20"/>
    </location>
</feature>
<feature type="compositionally biased region" description="Basic and acidic residues" evidence="1">
    <location>
        <begin position="112"/>
        <end position="123"/>
    </location>
</feature>
<dbReference type="InterPro" id="IPR029058">
    <property type="entry name" value="AB_hydrolase_fold"/>
</dbReference>
<dbReference type="GO" id="GO:0008374">
    <property type="term" value="F:O-acyltransferase activity"/>
    <property type="evidence" value="ECO:0007669"/>
    <property type="project" value="InterPro"/>
</dbReference>
<evidence type="ECO:0000313" key="3">
    <source>
        <dbReference type="Proteomes" id="UP000510647"/>
    </source>
</evidence>
<feature type="compositionally biased region" description="Polar residues" evidence="1">
    <location>
        <begin position="91"/>
        <end position="102"/>
    </location>
</feature>
<feature type="region of interest" description="Disordered" evidence="1">
    <location>
        <begin position="1"/>
        <end position="61"/>
    </location>
</feature>
<evidence type="ECO:0000256" key="1">
    <source>
        <dbReference type="SAM" id="MobiDB-lite"/>
    </source>
</evidence>
<gene>
    <name evidence="2" type="ORF">HG537_0B01320</name>
</gene>
<dbReference type="EMBL" id="CP059268">
    <property type="protein sequence ID" value="QLQ78783.1"/>
    <property type="molecule type" value="Genomic_DNA"/>
</dbReference>
<feature type="compositionally biased region" description="Acidic residues" evidence="1">
    <location>
        <begin position="81"/>
        <end position="90"/>
    </location>
</feature>
<reference evidence="2 3" key="1">
    <citation type="submission" date="2020-06" db="EMBL/GenBank/DDBJ databases">
        <title>The yeast mating-type switching endonuclease HO is a domesticated member of an unorthodox homing genetic element family.</title>
        <authorList>
            <person name="Coughlan A.Y."/>
            <person name="Lombardi L."/>
            <person name="Braun-Galleani S."/>
            <person name="Martos A.R."/>
            <person name="Galeote V."/>
            <person name="Bigey F."/>
            <person name="Dequin S."/>
            <person name="Byrne K.P."/>
            <person name="Wolfe K.H."/>
        </authorList>
    </citation>
    <scope>NUCLEOTIDE SEQUENCE [LARGE SCALE GENOMIC DNA]</scope>
    <source>
        <strain evidence="2 3">CBS2947</strain>
    </source>
</reference>
<evidence type="ECO:0000313" key="2">
    <source>
        <dbReference type="EMBL" id="QLQ78783.1"/>
    </source>
</evidence>
<dbReference type="Proteomes" id="UP000510647">
    <property type="component" value="Chromosome 2"/>
</dbReference>
<dbReference type="OrthoDB" id="10250441at2759"/>
<feature type="region of interest" description="Disordered" evidence="1">
    <location>
        <begin position="76"/>
        <end position="123"/>
    </location>
</feature>